<comment type="caution">
    <text evidence="6">The sequence shown here is derived from an EMBL/GenBank/DDBJ whole genome shotgun (WGS) entry which is preliminary data.</text>
</comment>
<dbReference type="Proteomes" id="UP000886885">
    <property type="component" value="Chromosome 5A"/>
</dbReference>
<dbReference type="EMBL" id="JAAWWB010000009">
    <property type="protein sequence ID" value="KAG6775344.1"/>
    <property type="molecule type" value="Genomic_DNA"/>
</dbReference>
<name>A0A8X8D229_POPTO</name>
<dbReference type="PANTHER" id="PTHR11467:SF109">
    <property type="entry name" value="H15 DOMAIN-CONTAINING PROTEIN"/>
    <property type="match status" value="1"/>
</dbReference>
<feature type="compositionally biased region" description="Basic and acidic residues" evidence="4">
    <location>
        <begin position="726"/>
        <end position="740"/>
    </location>
</feature>
<dbReference type="GO" id="GO:0003690">
    <property type="term" value="F:double-stranded DNA binding"/>
    <property type="evidence" value="ECO:0007669"/>
    <property type="project" value="TreeGrafter"/>
</dbReference>
<dbReference type="AlphaFoldDB" id="A0A8X8D229"/>
<evidence type="ECO:0000313" key="7">
    <source>
        <dbReference type="Proteomes" id="UP000886885"/>
    </source>
</evidence>
<feature type="region of interest" description="Disordered" evidence="4">
    <location>
        <begin position="982"/>
        <end position="1060"/>
    </location>
</feature>
<evidence type="ECO:0000256" key="2">
    <source>
        <dbReference type="ARBA" id="ARBA00023125"/>
    </source>
</evidence>
<evidence type="ECO:0000259" key="5">
    <source>
        <dbReference type="PROSITE" id="PS51504"/>
    </source>
</evidence>
<dbReference type="OrthoDB" id="1110759at2759"/>
<proteinExistence type="predicted"/>
<comment type="subcellular location">
    <subcellularLocation>
        <location evidence="1">Nucleus</location>
    </subcellularLocation>
</comment>
<feature type="region of interest" description="Disordered" evidence="4">
    <location>
        <begin position="928"/>
        <end position="950"/>
    </location>
</feature>
<dbReference type="GO" id="GO:0005730">
    <property type="term" value="C:nucleolus"/>
    <property type="evidence" value="ECO:0007669"/>
    <property type="project" value="TreeGrafter"/>
</dbReference>
<dbReference type="GO" id="GO:0000786">
    <property type="term" value="C:nucleosome"/>
    <property type="evidence" value="ECO:0007669"/>
    <property type="project" value="InterPro"/>
</dbReference>
<dbReference type="Pfam" id="PF00538">
    <property type="entry name" value="Linker_histone"/>
    <property type="match status" value="1"/>
</dbReference>
<feature type="compositionally biased region" description="Polar residues" evidence="4">
    <location>
        <begin position="1049"/>
        <end position="1060"/>
    </location>
</feature>
<reference evidence="6" key="1">
    <citation type="journal article" date="2020" name="bioRxiv">
        <title>Hybrid origin of Populus tomentosa Carr. identified through genome sequencing and phylogenomic analysis.</title>
        <authorList>
            <person name="An X."/>
            <person name="Gao K."/>
            <person name="Chen Z."/>
            <person name="Li J."/>
            <person name="Yang X."/>
            <person name="Yang X."/>
            <person name="Zhou J."/>
            <person name="Guo T."/>
            <person name="Zhao T."/>
            <person name="Huang S."/>
            <person name="Miao D."/>
            <person name="Khan W.U."/>
            <person name="Rao P."/>
            <person name="Ye M."/>
            <person name="Lei B."/>
            <person name="Liao W."/>
            <person name="Wang J."/>
            <person name="Ji L."/>
            <person name="Li Y."/>
            <person name="Guo B."/>
            <person name="Mustafa N.S."/>
            <person name="Li S."/>
            <person name="Yun Q."/>
            <person name="Keller S.R."/>
            <person name="Mao J."/>
            <person name="Zhang R."/>
            <person name="Strauss S.H."/>
        </authorList>
    </citation>
    <scope>NUCLEOTIDE SEQUENCE</scope>
    <source>
        <strain evidence="6">GM15</strain>
        <tissue evidence="6">Leaf</tissue>
    </source>
</reference>
<feature type="compositionally biased region" description="Polar residues" evidence="4">
    <location>
        <begin position="389"/>
        <end position="404"/>
    </location>
</feature>
<feature type="region of interest" description="Disordered" evidence="4">
    <location>
        <begin position="726"/>
        <end position="751"/>
    </location>
</feature>
<evidence type="ECO:0000256" key="1">
    <source>
        <dbReference type="ARBA" id="ARBA00004123"/>
    </source>
</evidence>
<evidence type="ECO:0000256" key="3">
    <source>
        <dbReference type="ARBA" id="ARBA00023242"/>
    </source>
</evidence>
<feature type="region of interest" description="Disordered" evidence="4">
    <location>
        <begin position="383"/>
        <end position="406"/>
    </location>
</feature>
<protein>
    <recommendedName>
        <fullName evidence="5">H15 domain-containing protein</fullName>
    </recommendedName>
</protein>
<dbReference type="InterPro" id="IPR005818">
    <property type="entry name" value="Histone_H1/H5_H15"/>
</dbReference>
<dbReference type="GO" id="GO:0006334">
    <property type="term" value="P:nucleosome assembly"/>
    <property type="evidence" value="ECO:0007669"/>
    <property type="project" value="InterPro"/>
</dbReference>
<dbReference type="GO" id="GO:0045910">
    <property type="term" value="P:negative regulation of DNA recombination"/>
    <property type="evidence" value="ECO:0007669"/>
    <property type="project" value="TreeGrafter"/>
</dbReference>
<dbReference type="PANTHER" id="PTHR11467">
    <property type="entry name" value="HISTONE H1"/>
    <property type="match status" value="1"/>
</dbReference>
<feature type="compositionally biased region" description="Basic residues" evidence="4">
    <location>
        <begin position="779"/>
        <end position="789"/>
    </location>
</feature>
<organism evidence="6 7">
    <name type="scientific">Populus tomentosa</name>
    <name type="common">Chinese white poplar</name>
    <dbReference type="NCBI Taxonomy" id="118781"/>
    <lineage>
        <taxon>Eukaryota</taxon>
        <taxon>Viridiplantae</taxon>
        <taxon>Streptophyta</taxon>
        <taxon>Embryophyta</taxon>
        <taxon>Tracheophyta</taxon>
        <taxon>Spermatophyta</taxon>
        <taxon>Magnoliopsida</taxon>
        <taxon>eudicotyledons</taxon>
        <taxon>Gunneridae</taxon>
        <taxon>Pentapetalae</taxon>
        <taxon>rosids</taxon>
        <taxon>fabids</taxon>
        <taxon>Malpighiales</taxon>
        <taxon>Salicaceae</taxon>
        <taxon>Saliceae</taxon>
        <taxon>Populus</taxon>
    </lineage>
</organism>
<feature type="compositionally biased region" description="Low complexity" evidence="4">
    <location>
        <begin position="882"/>
        <end position="900"/>
    </location>
</feature>
<sequence>MGVTENASAHVCLFSNYYNLYFTAFAFLLLCGSPIEPVAYTVPPSTLQENQNCLGLKFDVDDMIVKMASQDQTKMLHIKQQLATIDHTPDHPVYPVMVHEAIMYLNEEGGSTEDAISQFIMRKYDVFQVVHVAKLIEQLEKLVEKEEIVFTSENRYMLPAEDSGSPAKLKQGKKQSVQYELDRRSNKLQKVNEGVQVQEDQNAIIEIEDQPESDKAKESQAAQSEGVEYHNHLQEDQLRVYEEERLEMTTENFSQVVEGQSKVIVEDRYQQTAGVDEGRHEKEVHIQMRETEATEERSQLQQQELLVTEDQVETERQSKVTEDLHHVEHPENEEIIGEIRPQVPQDLYVDEHYQSEETHIRTIPMQIETRGKEVGVIGEEKALQEQDNKVGNNSTDTSHTSEVSAQPVRDKDMIAMRQQLNHVGSSLLLHTLKEKCINVWKKLTEAEHELMDVLSCLNSMEVIANIHESEPKALPHSDYVPKDPMQLQQNQQIELPKLKRTAEVQITALQESFQNQKRQALPGNHDFPSKYWPEKISVSPAQQIMHSQQLEVEKHQDFPSFKGYLQLHYPEKGSKSCSVAGSLEPQELNLVQRSEHHSTIVEDLQTPVNLEHVELRVELEQRLDVPELKKALGKNLSTDGELTPAEDITIDRDQVEPERPPGFEVTGEQFSQERLQGAIPCGDAKKLEPMLVNGQNLELSVKERHIEVETITSEQQRQIKQQIQEKELHPLEQRASKNKSESGAAGATSDQQLHNIEMLQDPKQILVVHETSRLTNQQKKGRGKRKKLWYRGTKASESNPAHPTDANDVDSDRQGKLDHPIPERPQKRKPKKVEKSSQSVEQELKDQGRKRLLRSQLAPVTSDEVKRLENPKQQELTSAGDSIQTQQKQQLQSQMQCSSQAEEIMDKTMEESQPLPDQNKQEIQLAYQHRGRRPKLKPVIDTAKGGILPVDGEDHHKELPLHIQGQRPQAMTSTKLIVREISSSHQSHNEKQPKKRGPGRPPKSLSAASQTVNVPLSPQIQLKQKRQQHDLQKKQKWPIGAGQGRFTRSKSPSVAETISS</sequence>
<keyword evidence="2" id="KW-0238">DNA-binding</keyword>
<gene>
    <name evidence="6" type="ORF">POTOM_018788</name>
</gene>
<feature type="region of interest" description="Disordered" evidence="4">
    <location>
        <begin position="770"/>
        <end position="902"/>
    </location>
</feature>
<dbReference type="SMART" id="SM00526">
    <property type="entry name" value="H15"/>
    <property type="match status" value="1"/>
</dbReference>
<feature type="compositionally biased region" description="Basic and acidic residues" evidence="4">
    <location>
        <begin position="863"/>
        <end position="872"/>
    </location>
</feature>
<evidence type="ECO:0000313" key="6">
    <source>
        <dbReference type="EMBL" id="KAG6775344.1"/>
    </source>
</evidence>
<keyword evidence="3" id="KW-0539">Nucleus</keyword>
<accession>A0A8X8D229</accession>
<dbReference type="GO" id="GO:0031492">
    <property type="term" value="F:nucleosomal DNA binding"/>
    <property type="evidence" value="ECO:0007669"/>
    <property type="project" value="TreeGrafter"/>
</dbReference>
<dbReference type="PROSITE" id="PS51504">
    <property type="entry name" value="H15"/>
    <property type="match status" value="1"/>
</dbReference>
<feature type="compositionally biased region" description="Polar residues" evidence="4">
    <location>
        <begin position="1006"/>
        <end position="1022"/>
    </location>
</feature>
<evidence type="ECO:0000256" key="4">
    <source>
        <dbReference type="SAM" id="MobiDB-lite"/>
    </source>
</evidence>
<feature type="compositionally biased region" description="Basic and acidic residues" evidence="4">
    <location>
        <begin position="810"/>
        <end position="825"/>
    </location>
</feature>
<dbReference type="GO" id="GO:0030261">
    <property type="term" value="P:chromosome condensation"/>
    <property type="evidence" value="ECO:0007669"/>
    <property type="project" value="TreeGrafter"/>
</dbReference>
<keyword evidence="7" id="KW-1185">Reference proteome</keyword>
<feature type="domain" description="H15" evidence="5">
    <location>
        <begin position="90"/>
        <end position="160"/>
    </location>
</feature>